<dbReference type="PANTHER" id="PTHR20855">
    <property type="entry name" value="ADIPOR/PROGESTIN RECEPTOR-RELATED"/>
    <property type="match status" value="1"/>
</dbReference>
<dbReference type="InterPro" id="IPR004254">
    <property type="entry name" value="AdipoR/HlyIII-related"/>
</dbReference>
<dbReference type="PATRIC" id="fig|1470200.3.peg.654"/>
<keyword evidence="10" id="KW-1185">Reference proteome</keyword>
<feature type="binding site" evidence="7">
    <location>
        <position position="189"/>
    </location>
    <ligand>
        <name>Zn(2+)</name>
        <dbReference type="ChEBI" id="CHEBI:29105"/>
    </ligand>
</feature>
<dbReference type="GO" id="GO:0005886">
    <property type="term" value="C:plasma membrane"/>
    <property type="evidence" value="ECO:0007669"/>
    <property type="project" value="UniProtKB-SubCell"/>
</dbReference>
<dbReference type="STRING" id="1470200.PL75_08585"/>
<evidence type="ECO:0000313" key="10">
    <source>
        <dbReference type="Proteomes" id="UP000036027"/>
    </source>
</evidence>
<comment type="caution">
    <text evidence="9">The sequence shown here is derived from an EMBL/GenBank/DDBJ whole genome shotgun (WGS) entry which is preliminary data.</text>
</comment>
<keyword evidence="7" id="KW-0479">Metal-binding</keyword>
<feature type="transmembrane region" description="Helical" evidence="8">
    <location>
        <begin position="129"/>
        <end position="150"/>
    </location>
</feature>
<evidence type="ECO:0000256" key="8">
    <source>
        <dbReference type="SAM" id="Phobius"/>
    </source>
</evidence>
<feature type="transmembrane region" description="Helical" evidence="8">
    <location>
        <begin position="98"/>
        <end position="117"/>
    </location>
</feature>
<feature type="transmembrane region" description="Helical" evidence="8">
    <location>
        <begin position="39"/>
        <end position="59"/>
    </location>
</feature>
<evidence type="ECO:0000256" key="1">
    <source>
        <dbReference type="ARBA" id="ARBA00004651"/>
    </source>
</evidence>
<evidence type="ECO:0000256" key="3">
    <source>
        <dbReference type="ARBA" id="ARBA00022475"/>
    </source>
</evidence>
<evidence type="ECO:0000256" key="5">
    <source>
        <dbReference type="ARBA" id="ARBA00022989"/>
    </source>
</evidence>
<dbReference type="EMBL" id="JTDO01000014">
    <property type="protein sequence ID" value="KLT72312.1"/>
    <property type="molecule type" value="Genomic_DNA"/>
</dbReference>
<dbReference type="Pfam" id="PF03006">
    <property type="entry name" value="HlyIII"/>
    <property type="match status" value="1"/>
</dbReference>
<keyword evidence="4 8" id="KW-0812">Transmembrane</keyword>
<dbReference type="PANTHER" id="PTHR20855:SF3">
    <property type="entry name" value="LD03007P"/>
    <property type="match status" value="1"/>
</dbReference>
<evidence type="ECO:0000256" key="2">
    <source>
        <dbReference type="ARBA" id="ARBA00008488"/>
    </source>
</evidence>
<sequence length="208" mass="22975">MYPGERFNACSHLVGAILAMAGMVLLLVKAAQTQEIYKIISSAVYGTCLIVLYVGSTIYHSTSHPGAKGVLQKFDHCAIYLLIAGSYTPFTLVTLHGVWGWSLFGVSWGLALFGIVQELTISRKSEKRLLSMILYVVMGWLIVVAIYPLIKTLSGAGLFWLVLGGLLYSGGIYWFINDTKIRHGHGIWHMFVLGGSLAQFICVYFYVI</sequence>
<reference evidence="9 10" key="1">
    <citation type="submission" date="2014-11" db="EMBL/GenBank/DDBJ databases">
        <title>Genome of a novel goose pathogen.</title>
        <authorList>
            <person name="Hansen C.M."/>
            <person name="Hueffer K."/>
            <person name="Choi S.C."/>
        </authorList>
    </citation>
    <scope>NUCLEOTIDE SEQUENCE [LARGE SCALE GENOMIC DNA]</scope>
    <source>
        <strain evidence="9 10">KH1503</strain>
    </source>
</reference>
<dbReference type="AlphaFoldDB" id="A0A0J0YQ98"/>
<evidence type="ECO:0000256" key="6">
    <source>
        <dbReference type="ARBA" id="ARBA00023136"/>
    </source>
</evidence>
<dbReference type="NCBIfam" id="TIGR01065">
    <property type="entry name" value="hlyIII"/>
    <property type="match status" value="1"/>
</dbReference>
<organism evidence="9 10">
    <name type="scientific">Neisseria arctica</name>
    <dbReference type="NCBI Taxonomy" id="1470200"/>
    <lineage>
        <taxon>Bacteria</taxon>
        <taxon>Pseudomonadati</taxon>
        <taxon>Pseudomonadota</taxon>
        <taxon>Betaproteobacteria</taxon>
        <taxon>Neisseriales</taxon>
        <taxon>Neisseriaceae</taxon>
        <taxon>Neisseria</taxon>
    </lineage>
</organism>
<protein>
    <submittedName>
        <fullName evidence="9">Hemolysin III</fullName>
    </submittedName>
</protein>
<evidence type="ECO:0000256" key="4">
    <source>
        <dbReference type="ARBA" id="ARBA00022692"/>
    </source>
</evidence>
<keyword evidence="6 8" id="KW-0472">Membrane</keyword>
<dbReference type="InterPro" id="IPR005744">
    <property type="entry name" value="Hy-lIII"/>
</dbReference>
<evidence type="ECO:0000313" key="9">
    <source>
        <dbReference type="EMBL" id="KLT72312.1"/>
    </source>
</evidence>
<keyword evidence="7" id="KW-0862">Zinc</keyword>
<evidence type="ECO:0000256" key="7">
    <source>
        <dbReference type="PIRSR" id="PIRSR604254-1"/>
    </source>
</evidence>
<gene>
    <name evidence="9" type="ORF">PL75_08585</name>
</gene>
<dbReference type="GO" id="GO:0140911">
    <property type="term" value="F:pore-forming activity"/>
    <property type="evidence" value="ECO:0007669"/>
    <property type="project" value="InterPro"/>
</dbReference>
<keyword evidence="5 8" id="KW-1133">Transmembrane helix</keyword>
<name>A0A0J0YQ98_9NEIS</name>
<feature type="transmembrane region" description="Helical" evidence="8">
    <location>
        <begin position="188"/>
        <end position="207"/>
    </location>
</feature>
<proteinExistence type="inferred from homology"/>
<comment type="similarity">
    <text evidence="2">Belongs to the UPF0073 (Hly-III) family.</text>
</comment>
<feature type="transmembrane region" description="Helical" evidence="8">
    <location>
        <begin position="6"/>
        <end position="27"/>
    </location>
</feature>
<feature type="binding site" evidence="7">
    <location>
        <position position="60"/>
    </location>
    <ligand>
        <name>Zn(2+)</name>
        <dbReference type="ChEBI" id="CHEBI:29105"/>
    </ligand>
</feature>
<comment type="subcellular location">
    <subcellularLocation>
        <location evidence="1">Cell membrane</location>
        <topology evidence="1">Multi-pass membrane protein</topology>
    </subcellularLocation>
</comment>
<dbReference type="RefSeq" id="WP_047761522.1">
    <property type="nucleotide sequence ID" value="NZ_CP091510.1"/>
</dbReference>
<feature type="binding site" evidence="7">
    <location>
        <position position="185"/>
    </location>
    <ligand>
        <name>Zn(2+)</name>
        <dbReference type="ChEBI" id="CHEBI:29105"/>
    </ligand>
</feature>
<dbReference type="Proteomes" id="UP000036027">
    <property type="component" value="Unassembled WGS sequence"/>
</dbReference>
<dbReference type="GO" id="GO:0046872">
    <property type="term" value="F:metal ion binding"/>
    <property type="evidence" value="ECO:0007669"/>
    <property type="project" value="UniProtKB-KW"/>
</dbReference>
<accession>A0A0J0YQ98</accession>
<dbReference type="OrthoDB" id="9813689at2"/>
<feature type="transmembrane region" description="Helical" evidence="8">
    <location>
        <begin position="156"/>
        <end position="176"/>
    </location>
</feature>
<keyword evidence="3" id="KW-1003">Cell membrane</keyword>